<evidence type="ECO:0000313" key="11">
    <source>
        <dbReference type="Proteomes" id="UP000645257"/>
    </source>
</evidence>
<evidence type="ECO:0000256" key="4">
    <source>
        <dbReference type="ARBA" id="ARBA00023211"/>
    </source>
</evidence>
<dbReference type="EMBL" id="BMYX01000006">
    <property type="protein sequence ID" value="GGY12590.1"/>
    <property type="molecule type" value="Genomic_DNA"/>
</dbReference>
<name>A0A918P1N5_9NEIS</name>
<evidence type="ECO:0000256" key="7">
    <source>
        <dbReference type="PIRSR" id="PIRSR036979-1"/>
    </source>
</evidence>
<accession>A0A918P1N5</accession>
<gene>
    <name evidence="5 10" type="primary">hutG</name>
    <name evidence="10" type="ORF">GCM10011289_14810</name>
</gene>
<dbReference type="GO" id="GO:0030145">
    <property type="term" value="F:manganese ion binding"/>
    <property type="evidence" value="ECO:0007669"/>
    <property type="project" value="UniProtKB-UniRule"/>
</dbReference>
<evidence type="ECO:0000256" key="3">
    <source>
        <dbReference type="ARBA" id="ARBA00022808"/>
    </source>
</evidence>
<dbReference type="Pfam" id="PF00491">
    <property type="entry name" value="Arginase"/>
    <property type="match status" value="1"/>
</dbReference>
<feature type="binding site" evidence="5 7">
    <location>
        <position position="209"/>
    </location>
    <ligand>
        <name>Mn(2+)</name>
        <dbReference type="ChEBI" id="CHEBI:29035"/>
        <label>1</label>
    </ligand>
</feature>
<dbReference type="InterPro" id="IPR020855">
    <property type="entry name" value="Ureohydrolase_Mn_BS"/>
</dbReference>
<feature type="binding site" evidence="5">
    <location>
        <position position="120"/>
    </location>
    <ligand>
        <name>Mn(2+)</name>
        <dbReference type="ChEBI" id="CHEBI:29035"/>
        <label>2</label>
    </ligand>
</feature>
<dbReference type="PRINTS" id="PR00116">
    <property type="entry name" value="ARGINASE"/>
</dbReference>
<evidence type="ECO:0000256" key="2">
    <source>
        <dbReference type="ARBA" id="ARBA00022801"/>
    </source>
</evidence>
<feature type="binding site" evidence="5">
    <location>
        <position position="209"/>
    </location>
    <ligand>
        <name>Mn(2+)</name>
        <dbReference type="ChEBI" id="CHEBI:29035"/>
        <label>2</label>
    </ligand>
</feature>
<dbReference type="GO" id="GO:0050415">
    <property type="term" value="F:formimidoylglutamase activity"/>
    <property type="evidence" value="ECO:0007669"/>
    <property type="project" value="UniProtKB-UniRule"/>
</dbReference>
<keyword evidence="4 5" id="KW-0464">Manganese</keyword>
<dbReference type="HAMAP" id="MF_00737">
    <property type="entry name" value="Formimidoylglutam"/>
    <property type="match status" value="1"/>
</dbReference>
<sequence>MEGNPGGPGIALAGFAVDAGVVRNQGRAGAAAGPDALRRALANLAWHQTLPVADTGDITCEGDELEEAQRRLADRVAGLARRGRTPVVLGGGHETAYGSWRGLADAYPDLTIGIVNFDAHFDLREAPRASSGTPFAQIAADCRAEGRAFRYLCLGVAEPSNTAALFARARELGVQWRLDTDMAPWLWQDTRGQLMEFVDSVDLVYLTVDLDVLPAAVMPAVSAPAARGVGVDVVESLIRRIAESGKLALADVVELNPSYDIDGHGARTAARLVWTLCRSLKPHRGHQ</sequence>
<evidence type="ECO:0000256" key="6">
    <source>
        <dbReference type="NCBIfam" id="TIGR01227"/>
    </source>
</evidence>
<dbReference type="GO" id="GO:0019556">
    <property type="term" value="P:L-histidine catabolic process to glutamate and formamide"/>
    <property type="evidence" value="ECO:0007669"/>
    <property type="project" value="UniProtKB-UniRule"/>
</dbReference>
<keyword evidence="2 5" id="KW-0378">Hydrolase</keyword>
<evidence type="ECO:0000313" key="10">
    <source>
        <dbReference type="EMBL" id="GGY12590.1"/>
    </source>
</evidence>
<comment type="pathway">
    <text evidence="5">Amino-acid degradation; L-histidine degradation into L-glutamate; L-glutamate from N-formimidoyl-L-glutamate (hydrolase route): step 1/1.</text>
</comment>
<dbReference type="SUPFAM" id="SSF52768">
    <property type="entry name" value="Arginase/deacetylase"/>
    <property type="match status" value="1"/>
</dbReference>
<dbReference type="PROSITE" id="PS51409">
    <property type="entry name" value="ARGINASE_2"/>
    <property type="match status" value="1"/>
</dbReference>
<protein>
    <recommendedName>
        <fullName evidence="5 6">Formimidoylglutamase</fullName>
        <ecNumber evidence="5 6">3.5.3.8</ecNumber>
    </recommendedName>
    <alternativeName>
        <fullName evidence="5">Formiminoglutamase</fullName>
    </alternativeName>
    <alternativeName>
        <fullName evidence="5">Formiminoglutamate hydrolase</fullName>
    </alternativeName>
</protein>
<dbReference type="NCBIfam" id="TIGR01227">
    <property type="entry name" value="hutG"/>
    <property type="match status" value="1"/>
</dbReference>
<dbReference type="Proteomes" id="UP000645257">
    <property type="component" value="Unassembled WGS sequence"/>
</dbReference>
<dbReference type="AlphaFoldDB" id="A0A918P1N5"/>
<keyword evidence="1 5" id="KW-0479">Metal-binding</keyword>
<dbReference type="PANTHER" id="PTHR11358">
    <property type="entry name" value="ARGINASE/AGMATINASE"/>
    <property type="match status" value="1"/>
</dbReference>
<dbReference type="EC" id="3.5.3.8" evidence="5 6"/>
<comment type="caution">
    <text evidence="10">The sequence shown here is derived from an EMBL/GenBank/DDBJ whole genome shotgun (WGS) entry which is preliminary data.</text>
</comment>
<dbReference type="InterPro" id="IPR023696">
    <property type="entry name" value="Ureohydrolase_dom_sf"/>
</dbReference>
<dbReference type="GO" id="GO:0033389">
    <property type="term" value="P:putrescine biosynthetic process from arginine, via agmatine"/>
    <property type="evidence" value="ECO:0007669"/>
    <property type="project" value="TreeGrafter"/>
</dbReference>
<keyword evidence="3 5" id="KW-0369">Histidine metabolism</keyword>
<dbReference type="InterPro" id="IPR006035">
    <property type="entry name" value="Ureohydrolase"/>
</dbReference>
<reference evidence="10" key="1">
    <citation type="journal article" date="2014" name="Int. J. Syst. Evol. Microbiol.">
        <title>Complete genome sequence of Corynebacterium casei LMG S-19264T (=DSM 44701T), isolated from a smear-ripened cheese.</title>
        <authorList>
            <consortium name="US DOE Joint Genome Institute (JGI-PGF)"/>
            <person name="Walter F."/>
            <person name="Albersmeier A."/>
            <person name="Kalinowski J."/>
            <person name="Ruckert C."/>
        </authorList>
    </citation>
    <scope>NUCLEOTIDE SEQUENCE</scope>
    <source>
        <strain evidence="10">KCTC 32182</strain>
    </source>
</reference>
<dbReference type="PIRSF" id="PIRSF036979">
    <property type="entry name" value="Arginase"/>
    <property type="match status" value="1"/>
</dbReference>
<comment type="similarity">
    <text evidence="5 8 9">Belongs to the arginase family.</text>
</comment>
<keyword evidence="11" id="KW-1185">Reference proteome</keyword>
<dbReference type="PROSITE" id="PS01053">
    <property type="entry name" value="ARGINASE_1"/>
    <property type="match status" value="1"/>
</dbReference>
<feature type="binding site" evidence="7">
    <location>
        <position position="120"/>
    </location>
    <ligand>
        <name>Mn(2+)</name>
        <dbReference type="ChEBI" id="CHEBI:29035"/>
        <label>1</label>
    </ligand>
</feature>
<evidence type="ECO:0000256" key="8">
    <source>
        <dbReference type="PROSITE-ProRule" id="PRU00742"/>
    </source>
</evidence>
<evidence type="ECO:0000256" key="9">
    <source>
        <dbReference type="RuleBase" id="RU003684"/>
    </source>
</evidence>
<feature type="binding site" evidence="7">
    <location>
        <position position="211"/>
    </location>
    <ligand>
        <name>Mn(2+)</name>
        <dbReference type="ChEBI" id="CHEBI:29035"/>
        <label>1</label>
    </ligand>
</feature>
<feature type="binding site" evidence="5 7">
    <location>
        <position position="118"/>
    </location>
    <ligand>
        <name>Mn(2+)</name>
        <dbReference type="ChEBI" id="CHEBI:29035"/>
        <label>1</label>
    </ligand>
</feature>
<dbReference type="Gene3D" id="3.40.800.10">
    <property type="entry name" value="Ureohydrolase domain"/>
    <property type="match status" value="1"/>
</dbReference>
<evidence type="ECO:0000256" key="5">
    <source>
        <dbReference type="HAMAP-Rule" id="MF_00737"/>
    </source>
</evidence>
<feature type="binding site" evidence="5 7">
    <location>
        <position position="93"/>
    </location>
    <ligand>
        <name>Mn(2+)</name>
        <dbReference type="ChEBI" id="CHEBI:29035"/>
        <label>1</label>
    </ligand>
</feature>
<dbReference type="InterPro" id="IPR005923">
    <property type="entry name" value="HutG"/>
</dbReference>
<proteinExistence type="inferred from homology"/>
<feature type="binding site" evidence="5 7">
    <location>
        <position position="122"/>
    </location>
    <ligand>
        <name>Mn(2+)</name>
        <dbReference type="ChEBI" id="CHEBI:29035"/>
        <label>1</label>
    </ligand>
</feature>
<dbReference type="GO" id="GO:0008783">
    <property type="term" value="F:agmatinase activity"/>
    <property type="evidence" value="ECO:0007669"/>
    <property type="project" value="TreeGrafter"/>
</dbReference>
<comment type="function">
    <text evidence="5">Catalyzes the conversion of N-formimidoyl-L-glutamate to L-glutamate and formamide.</text>
</comment>
<dbReference type="PANTHER" id="PTHR11358:SF35">
    <property type="entry name" value="FORMIMIDOYLGLUTAMASE"/>
    <property type="match status" value="1"/>
</dbReference>
<dbReference type="CDD" id="cd09988">
    <property type="entry name" value="Formimidoylglutamase"/>
    <property type="match status" value="1"/>
</dbReference>
<comment type="cofactor">
    <cofactor evidence="5 7">
        <name>Mn(2+)</name>
        <dbReference type="ChEBI" id="CHEBI:29035"/>
    </cofactor>
    <text evidence="5 7">Binds 2 manganese ions per subunit.</text>
</comment>
<feature type="binding site" evidence="5">
    <location>
        <position position="211"/>
    </location>
    <ligand>
        <name>Mn(2+)</name>
        <dbReference type="ChEBI" id="CHEBI:29035"/>
        <label>2</label>
    </ligand>
</feature>
<comment type="catalytic activity">
    <reaction evidence="5">
        <text>N-formimidoyl-L-glutamate + H2O = formamide + L-glutamate</text>
        <dbReference type="Rhea" id="RHEA:22492"/>
        <dbReference type="ChEBI" id="CHEBI:15377"/>
        <dbReference type="ChEBI" id="CHEBI:16397"/>
        <dbReference type="ChEBI" id="CHEBI:29985"/>
        <dbReference type="ChEBI" id="CHEBI:58928"/>
        <dbReference type="EC" id="3.5.3.8"/>
    </reaction>
</comment>
<evidence type="ECO:0000256" key="1">
    <source>
        <dbReference type="ARBA" id="ARBA00022723"/>
    </source>
</evidence>
<reference evidence="10" key="2">
    <citation type="submission" date="2020-09" db="EMBL/GenBank/DDBJ databases">
        <authorList>
            <person name="Sun Q."/>
            <person name="Kim S."/>
        </authorList>
    </citation>
    <scope>NUCLEOTIDE SEQUENCE</scope>
    <source>
        <strain evidence="10">KCTC 32182</strain>
    </source>
</reference>
<organism evidence="10 11">
    <name type="scientific">Paludibacterium paludis</name>
    <dbReference type="NCBI Taxonomy" id="1225769"/>
    <lineage>
        <taxon>Bacteria</taxon>
        <taxon>Pseudomonadati</taxon>
        <taxon>Pseudomonadota</taxon>
        <taxon>Betaproteobacteria</taxon>
        <taxon>Neisseriales</taxon>
        <taxon>Chromobacteriaceae</taxon>
        <taxon>Paludibacterium</taxon>
    </lineage>
</organism>
<feature type="binding site" evidence="5">
    <location>
        <position position="118"/>
    </location>
    <ligand>
        <name>Mn(2+)</name>
        <dbReference type="ChEBI" id="CHEBI:29035"/>
        <label>2</label>
    </ligand>
</feature>